<dbReference type="AlphaFoldDB" id="A0A161MIK4"/>
<accession>A0A161MIK4</accession>
<evidence type="ECO:0000313" key="1">
    <source>
        <dbReference type="EMBL" id="JAR97277.1"/>
    </source>
</evidence>
<name>A0A161MIK4_TRIIF</name>
<reference evidence="1" key="1">
    <citation type="submission" date="2016-04" db="EMBL/GenBank/DDBJ databases">
        <authorList>
            <person name="Calderon-Fernandez G.M.Sr."/>
        </authorList>
    </citation>
    <scope>NUCLEOTIDE SEQUENCE</scope>
    <source>
        <strain evidence="1">Int1</strain>
        <tissue evidence="1">Integument</tissue>
    </source>
</reference>
<feature type="non-terminal residue" evidence="1">
    <location>
        <position position="1"/>
    </location>
</feature>
<dbReference type="EMBL" id="GEMB01006048">
    <property type="protein sequence ID" value="JAR97277.1"/>
    <property type="molecule type" value="Transcribed_RNA"/>
</dbReference>
<proteinExistence type="predicted"/>
<reference evidence="1" key="2">
    <citation type="journal article" date="2017" name="J. Med. Entomol.">
        <title>Transcriptome Analysis of the Triatoma infestans (Hemiptera: Reduviidae) Integument.</title>
        <authorList>
            <person name="Calderon-Fernandez G.M."/>
            <person name="Moriconi D.E."/>
            <person name="Dulbecco A.B."/>
            <person name="Juarez M.P."/>
        </authorList>
    </citation>
    <scope>NUCLEOTIDE SEQUENCE</scope>
    <source>
        <strain evidence="1">Int1</strain>
        <tissue evidence="1">Integument</tissue>
    </source>
</reference>
<protein>
    <submittedName>
        <fullName evidence="1">Maestro heat-like protein repeat-containing protein family member 1 isoform x2</fullName>
    </submittedName>
</protein>
<sequence length="104" mass="11972">LNVTLFIYVYCMSCLHDDEANVILSSLAITTAVIEDKQIVSEHLDTILSRFKTSPNKHKRKCARDCWYSIYSSLGYGSGKVRGYCSDRIEQEKFTRLLGSHERF</sequence>
<organism evidence="1">
    <name type="scientific">Triatoma infestans</name>
    <name type="common">Assassin bug</name>
    <dbReference type="NCBI Taxonomy" id="30076"/>
    <lineage>
        <taxon>Eukaryota</taxon>
        <taxon>Metazoa</taxon>
        <taxon>Ecdysozoa</taxon>
        <taxon>Arthropoda</taxon>
        <taxon>Hexapoda</taxon>
        <taxon>Insecta</taxon>
        <taxon>Pterygota</taxon>
        <taxon>Neoptera</taxon>
        <taxon>Paraneoptera</taxon>
        <taxon>Hemiptera</taxon>
        <taxon>Heteroptera</taxon>
        <taxon>Panheteroptera</taxon>
        <taxon>Cimicomorpha</taxon>
        <taxon>Reduviidae</taxon>
        <taxon>Triatominae</taxon>
        <taxon>Triatoma</taxon>
    </lineage>
</organism>